<feature type="domain" description="Nucleotidyl transferase" evidence="6">
    <location>
        <begin position="2"/>
        <end position="238"/>
    </location>
</feature>
<proteinExistence type="inferred from homology"/>
<dbReference type="GO" id="GO:0006011">
    <property type="term" value="P:UDP-alpha-D-glucose metabolic process"/>
    <property type="evidence" value="ECO:0007669"/>
    <property type="project" value="InterPro"/>
</dbReference>
<evidence type="ECO:0000256" key="5">
    <source>
        <dbReference type="ARBA" id="ARBA00048128"/>
    </source>
</evidence>
<comment type="catalytic activity">
    <reaction evidence="5">
        <text>alpha-D-glucose 1-phosphate + UTP + H(+) = UDP-alpha-D-glucose + diphosphate</text>
        <dbReference type="Rhea" id="RHEA:19889"/>
        <dbReference type="ChEBI" id="CHEBI:15378"/>
        <dbReference type="ChEBI" id="CHEBI:33019"/>
        <dbReference type="ChEBI" id="CHEBI:46398"/>
        <dbReference type="ChEBI" id="CHEBI:58601"/>
        <dbReference type="ChEBI" id="CHEBI:58885"/>
        <dbReference type="EC" id="2.7.7.9"/>
    </reaction>
</comment>
<evidence type="ECO:0000256" key="4">
    <source>
        <dbReference type="ARBA" id="ARBA00022695"/>
    </source>
</evidence>
<comment type="similarity">
    <text evidence="1">Belongs to the UDPGP type 2 family.</text>
</comment>
<sequence length="242" mass="26715">MKGLIPAAGKGTRMEPFTNAYPKELLPVGEKAVIEHCIEDMKEAGIEEIVIVVGWKQHAILDYLGSGDDYGVQLTYVVQDDRNGLAGAVKAGEHVINDEHFAVVLGDNYVDDKKAMNELVKFHKHNSMDATIGAFKPDDVTSYGVLEPGDDNLVEGMVEKPSADEAPSDLCISGMYVFGPQIFEAIDNIEKGKGDEYQLTDAIDLMRENGYKVGYDEIQGSRIDVGTPERLREANREYDLRD</sequence>
<organism evidence="7 8">
    <name type="scientific">Candidatus Nanohalobium constans</name>
    <dbReference type="NCBI Taxonomy" id="2565781"/>
    <lineage>
        <taxon>Archaea</taxon>
        <taxon>Candidatus Nanohalarchaeota</taxon>
        <taxon>Candidatus Nanohalobia</taxon>
        <taxon>Candidatus Nanohalobiales</taxon>
        <taxon>Candidatus Nanohalobiaceae</taxon>
        <taxon>Candidatus Nanohalobium</taxon>
    </lineage>
</organism>
<evidence type="ECO:0000259" key="6">
    <source>
        <dbReference type="Pfam" id="PF00483"/>
    </source>
</evidence>
<evidence type="ECO:0000256" key="3">
    <source>
        <dbReference type="ARBA" id="ARBA00022679"/>
    </source>
</evidence>
<dbReference type="SUPFAM" id="SSF53448">
    <property type="entry name" value="Nucleotide-diphospho-sugar transferases"/>
    <property type="match status" value="1"/>
</dbReference>
<dbReference type="AlphaFoldDB" id="A0A5Q0UHJ2"/>
<reference evidence="8" key="1">
    <citation type="submission" date="2019-05" db="EMBL/GenBank/DDBJ databases">
        <title>Candidatus Nanohalobium constans, a novel model system to study the DPANN nano-sized archaea: genomic and physiological characterization of a nanoarchaeon co-cultured with its chitinotrophic host.</title>
        <authorList>
            <person name="La Cono V."/>
            <person name="Arcadi E."/>
            <person name="Crisafi F."/>
            <person name="Denaro R."/>
            <person name="La Spada G."/>
            <person name="Messina E."/>
            <person name="Smedile F."/>
            <person name="Toshchakov S.V."/>
            <person name="Shevchenko M.A."/>
            <person name="Golyshin P.N."/>
            <person name="Golyshina O.V."/>
            <person name="Ferrer M."/>
            <person name="Rohde M."/>
            <person name="Mushegian A."/>
            <person name="Sorokin D.Y."/>
            <person name="Giuliano L."/>
            <person name="Yakimov M.M."/>
        </authorList>
    </citation>
    <scope>NUCLEOTIDE SEQUENCE [LARGE SCALE GENOMIC DNA]</scope>
    <source>
        <strain evidence="8">LC1Nh</strain>
    </source>
</reference>
<dbReference type="KEGG" id="ncon:LC1Nh_1188"/>
<dbReference type="EMBL" id="CP040089">
    <property type="protein sequence ID" value="QGA81054.1"/>
    <property type="molecule type" value="Genomic_DNA"/>
</dbReference>
<evidence type="ECO:0000313" key="7">
    <source>
        <dbReference type="EMBL" id="QGA81054.1"/>
    </source>
</evidence>
<dbReference type="GO" id="GO:0003983">
    <property type="term" value="F:UTP:glucose-1-phosphate uridylyltransferase activity"/>
    <property type="evidence" value="ECO:0007669"/>
    <property type="project" value="UniProtKB-EC"/>
</dbReference>
<evidence type="ECO:0000313" key="8">
    <source>
        <dbReference type="Proteomes" id="UP000377803"/>
    </source>
</evidence>
<dbReference type="PANTHER" id="PTHR43197">
    <property type="entry name" value="UTP--GLUCOSE-1-PHOSPHATE URIDYLYLTRANSFERASE"/>
    <property type="match status" value="1"/>
</dbReference>
<dbReference type="Pfam" id="PF00483">
    <property type="entry name" value="NTP_transferase"/>
    <property type="match status" value="1"/>
</dbReference>
<dbReference type="RefSeq" id="WP_153550801.1">
    <property type="nucleotide sequence ID" value="NZ_CP040089.1"/>
</dbReference>
<gene>
    <name evidence="7" type="ORF">LC1Nh_1188</name>
</gene>
<dbReference type="GeneID" id="42365586"/>
<dbReference type="InterPro" id="IPR029044">
    <property type="entry name" value="Nucleotide-diphossugar_trans"/>
</dbReference>
<dbReference type="InterPro" id="IPR005771">
    <property type="entry name" value="GalU_uridylyltTrfase_bac/arc"/>
</dbReference>
<accession>A0A5Q0UHJ2</accession>
<dbReference type="Gene3D" id="3.90.550.10">
    <property type="entry name" value="Spore Coat Polysaccharide Biosynthesis Protein SpsA, Chain A"/>
    <property type="match status" value="1"/>
</dbReference>
<name>A0A5Q0UHJ2_9ARCH</name>
<dbReference type="Proteomes" id="UP000377803">
    <property type="component" value="Chromosome"/>
</dbReference>
<protein>
    <recommendedName>
        <fullName evidence="2">UTP--glucose-1-phosphate uridylyltransferase</fullName>
        <ecNumber evidence="2">2.7.7.9</ecNumber>
    </recommendedName>
</protein>
<evidence type="ECO:0000256" key="2">
    <source>
        <dbReference type="ARBA" id="ARBA00012415"/>
    </source>
</evidence>
<dbReference type="PANTHER" id="PTHR43197:SF1">
    <property type="entry name" value="UTP--GLUCOSE-1-PHOSPHATE URIDYLYLTRANSFERASE"/>
    <property type="match status" value="1"/>
</dbReference>
<keyword evidence="8" id="KW-1185">Reference proteome</keyword>
<evidence type="ECO:0000256" key="1">
    <source>
        <dbReference type="ARBA" id="ARBA00006890"/>
    </source>
</evidence>
<dbReference type="InterPro" id="IPR005835">
    <property type="entry name" value="NTP_transferase_dom"/>
</dbReference>
<keyword evidence="4 7" id="KW-0548">Nucleotidyltransferase</keyword>
<dbReference type="OrthoDB" id="15372at2157"/>
<dbReference type="EC" id="2.7.7.9" evidence="2"/>
<keyword evidence="3 7" id="KW-0808">Transferase</keyword>